<dbReference type="CDD" id="cd04301">
    <property type="entry name" value="NAT_SF"/>
    <property type="match status" value="1"/>
</dbReference>
<dbReference type="PANTHER" id="PTHR43877:SF2">
    <property type="entry name" value="AMINOALKYLPHOSPHONATE N-ACETYLTRANSFERASE-RELATED"/>
    <property type="match status" value="1"/>
</dbReference>
<dbReference type="PROSITE" id="PS51186">
    <property type="entry name" value="GNAT"/>
    <property type="match status" value="1"/>
</dbReference>
<evidence type="ECO:0000313" key="5">
    <source>
        <dbReference type="Proteomes" id="UP000199114"/>
    </source>
</evidence>
<keyword evidence="1 4" id="KW-0808">Transferase</keyword>
<keyword evidence="5" id="KW-1185">Reference proteome</keyword>
<dbReference type="InterPro" id="IPR050832">
    <property type="entry name" value="Bact_Acetyltransf"/>
</dbReference>
<dbReference type="GO" id="GO:0016747">
    <property type="term" value="F:acyltransferase activity, transferring groups other than amino-acyl groups"/>
    <property type="evidence" value="ECO:0007669"/>
    <property type="project" value="InterPro"/>
</dbReference>
<keyword evidence="2" id="KW-0012">Acyltransferase</keyword>
<evidence type="ECO:0000259" key="3">
    <source>
        <dbReference type="PROSITE" id="PS51186"/>
    </source>
</evidence>
<dbReference type="RefSeq" id="WP_090616178.1">
    <property type="nucleotide sequence ID" value="NZ_FOFD01000002.1"/>
</dbReference>
<gene>
    <name evidence="4" type="ORF">SAMN04489841_1645</name>
</gene>
<dbReference type="InterPro" id="IPR000182">
    <property type="entry name" value="GNAT_dom"/>
</dbReference>
<dbReference type="STRING" id="1186196.SAMN04489841_1645"/>
<dbReference type="Gene3D" id="3.40.630.30">
    <property type="match status" value="1"/>
</dbReference>
<dbReference type="Pfam" id="PF00583">
    <property type="entry name" value="Acetyltransf_1"/>
    <property type="match status" value="1"/>
</dbReference>
<evidence type="ECO:0000256" key="2">
    <source>
        <dbReference type="ARBA" id="ARBA00023315"/>
    </source>
</evidence>
<organism evidence="4 5">
    <name type="scientific">Natrinema salaciae</name>
    <dbReference type="NCBI Taxonomy" id="1186196"/>
    <lineage>
        <taxon>Archaea</taxon>
        <taxon>Methanobacteriati</taxon>
        <taxon>Methanobacteriota</taxon>
        <taxon>Stenosarchaea group</taxon>
        <taxon>Halobacteria</taxon>
        <taxon>Halobacteriales</taxon>
        <taxon>Natrialbaceae</taxon>
        <taxon>Natrinema</taxon>
    </lineage>
</organism>
<proteinExistence type="predicted"/>
<dbReference type="PANTHER" id="PTHR43877">
    <property type="entry name" value="AMINOALKYLPHOSPHONATE N-ACETYLTRANSFERASE-RELATED-RELATED"/>
    <property type="match status" value="1"/>
</dbReference>
<dbReference type="EMBL" id="FOFD01000002">
    <property type="protein sequence ID" value="SEQ40029.1"/>
    <property type="molecule type" value="Genomic_DNA"/>
</dbReference>
<protein>
    <submittedName>
        <fullName evidence="4">Acetyltransferase (GNAT) family protein</fullName>
    </submittedName>
</protein>
<evidence type="ECO:0000313" key="4">
    <source>
        <dbReference type="EMBL" id="SEQ40029.1"/>
    </source>
</evidence>
<dbReference type="Proteomes" id="UP000199114">
    <property type="component" value="Unassembled WGS sequence"/>
</dbReference>
<reference evidence="5" key="1">
    <citation type="submission" date="2016-10" db="EMBL/GenBank/DDBJ databases">
        <authorList>
            <person name="Varghese N."/>
            <person name="Submissions S."/>
        </authorList>
    </citation>
    <scope>NUCLEOTIDE SEQUENCE [LARGE SCALE GENOMIC DNA]</scope>
    <source>
        <strain evidence="5">DSM 25055</strain>
    </source>
</reference>
<dbReference type="SUPFAM" id="SSF55729">
    <property type="entry name" value="Acyl-CoA N-acyltransferases (Nat)"/>
    <property type="match status" value="1"/>
</dbReference>
<dbReference type="InterPro" id="IPR016181">
    <property type="entry name" value="Acyl_CoA_acyltransferase"/>
</dbReference>
<accession>A0A1H9FQK5</accession>
<dbReference type="OrthoDB" id="38613at2157"/>
<dbReference type="AlphaFoldDB" id="A0A1H9FQK5"/>
<evidence type="ECO:0000256" key="1">
    <source>
        <dbReference type="ARBA" id="ARBA00022679"/>
    </source>
</evidence>
<name>A0A1H9FQK5_9EURY</name>
<sequence>MPPNSPQPTIEPASRDDLETLADLWVRLARDQRRYDSAVRPDANRETMRETLAAYRVTDGLLVARLEGDIVGFASVSIERGSLELDTTRGLLSNIYVEPAYRGRGIGTALLEAAEESLSRQGAEELLLEVMANNESARRFYRHNGYDEFRVTMARSLEDREENDTHSREDG</sequence>
<feature type="domain" description="N-acetyltransferase" evidence="3">
    <location>
        <begin position="8"/>
        <end position="164"/>
    </location>
</feature>